<feature type="compositionally biased region" description="Polar residues" evidence="1">
    <location>
        <begin position="114"/>
        <end position="126"/>
    </location>
</feature>
<dbReference type="SUPFAM" id="SSF57756">
    <property type="entry name" value="Retrovirus zinc finger-like domains"/>
    <property type="match status" value="1"/>
</dbReference>
<dbReference type="EMBL" id="CAMGYJ010000007">
    <property type="protein sequence ID" value="CAI0444863.1"/>
    <property type="molecule type" value="Genomic_DNA"/>
</dbReference>
<protein>
    <recommendedName>
        <fullName evidence="4">CCHC-type domain-containing protein</fullName>
    </recommendedName>
</protein>
<organism evidence="2 3">
    <name type="scientific">Linum tenue</name>
    <dbReference type="NCBI Taxonomy" id="586396"/>
    <lineage>
        <taxon>Eukaryota</taxon>
        <taxon>Viridiplantae</taxon>
        <taxon>Streptophyta</taxon>
        <taxon>Embryophyta</taxon>
        <taxon>Tracheophyta</taxon>
        <taxon>Spermatophyta</taxon>
        <taxon>Magnoliopsida</taxon>
        <taxon>eudicotyledons</taxon>
        <taxon>Gunneridae</taxon>
        <taxon>Pentapetalae</taxon>
        <taxon>rosids</taxon>
        <taxon>fabids</taxon>
        <taxon>Malpighiales</taxon>
        <taxon>Linaceae</taxon>
        <taxon>Linum</taxon>
    </lineage>
</organism>
<reference evidence="2" key="1">
    <citation type="submission" date="2022-08" db="EMBL/GenBank/DDBJ databases">
        <authorList>
            <person name="Gutierrez-Valencia J."/>
        </authorList>
    </citation>
    <scope>NUCLEOTIDE SEQUENCE</scope>
</reference>
<accession>A0AAV0MDN4</accession>
<evidence type="ECO:0000256" key="1">
    <source>
        <dbReference type="SAM" id="MobiDB-lite"/>
    </source>
</evidence>
<proteinExistence type="predicted"/>
<feature type="non-terminal residue" evidence="2">
    <location>
        <position position="1"/>
    </location>
</feature>
<dbReference type="Proteomes" id="UP001154282">
    <property type="component" value="Unassembled WGS sequence"/>
</dbReference>
<comment type="caution">
    <text evidence="2">The sequence shown here is derived from an EMBL/GenBank/DDBJ whole genome shotgun (WGS) entry which is preliminary data.</text>
</comment>
<dbReference type="AlphaFoldDB" id="A0AAV0MDN4"/>
<evidence type="ECO:0000313" key="2">
    <source>
        <dbReference type="EMBL" id="CAI0444863.1"/>
    </source>
</evidence>
<sequence>FSRPQRPPSTGRGLLPSPPAGPSFPVARRPRFTVVCQYCDKTGHSAKTCFKLNPRSSQVNFTTATGPPRPSSSSEVPWLVDSAATHHVTPDLGTLSLYSDYTGPDEVLVGDGTGSTHRSTPSSRPE</sequence>
<dbReference type="GO" id="GO:0008270">
    <property type="term" value="F:zinc ion binding"/>
    <property type="evidence" value="ECO:0007669"/>
    <property type="project" value="InterPro"/>
</dbReference>
<gene>
    <name evidence="2" type="ORF">LITE_LOCUS28278</name>
</gene>
<evidence type="ECO:0008006" key="4">
    <source>
        <dbReference type="Google" id="ProtNLM"/>
    </source>
</evidence>
<evidence type="ECO:0000313" key="3">
    <source>
        <dbReference type="Proteomes" id="UP001154282"/>
    </source>
</evidence>
<feature type="region of interest" description="Disordered" evidence="1">
    <location>
        <begin position="101"/>
        <end position="126"/>
    </location>
</feature>
<dbReference type="InterPro" id="IPR036875">
    <property type="entry name" value="Znf_CCHC_sf"/>
</dbReference>
<keyword evidence="3" id="KW-1185">Reference proteome</keyword>
<feature type="region of interest" description="Disordered" evidence="1">
    <location>
        <begin position="1"/>
        <end position="26"/>
    </location>
</feature>
<dbReference type="GO" id="GO:0003676">
    <property type="term" value="F:nucleic acid binding"/>
    <property type="evidence" value="ECO:0007669"/>
    <property type="project" value="InterPro"/>
</dbReference>
<name>A0AAV0MDN4_9ROSI</name>